<dbReference type="Proteomes" id="UP000672934">
    <property type="component" value="Unassembled WGS sequence"/>
</dbReference>
<accession>A0A916IXW4</accession>
<protein>
    <submittedName>
        <fullName evidence="1">Uncharacterized protein</fullName>
    </submittedName>
</protein>
<organism evidence="1 2">
    <name type="scientific">Cupriavidus yeoncheonensis</name>
    <dbReference type="NCBI Taxonomy" id="1462994"/>
    <lineage>
        <taxon>Bacteria</taxon>
        <taxon>Pseudomonadati</taxon>
        <taxon>Pseudomonadota</taxon>
        <taxon>Betaproteobacteria</taxon>
        <taxon>Burkholderiales</taxon>
        <taxon>Burkholderiaceae</taxon>
        <taxon>Cupriavidus</taxon>
    </lineage>
</organism>
<dbReference type="AlphaFoldDB" id="A0A916IXW4"/>
<dbReference type="RefSeq" id="WP_211949251.1">
    <property type="nucleotide sequence ID" value="NZ_CAJPUY010000016.1"/>
</dbReference>
<comment type="caution">
    <text evidence="1">The sequence shown here is derived from an EMBL/GenBank/DDBJ whole genome shotgun (WGS) entry which is preliminary data.</text>
</comment>
<sequence>MAYDVHKLLQMQQAELDDLFRGSPAGDLPNGEAKGTAIISPGTVFSESIARMISLFAWQGKVFDASRGVLKNRITPFGLEAILARVYKADSWLDQKECIVLDYSDTSLVAHWIRDEIRCVAPGVYLGKVYWDKARLIDFCLEF</sequence>
<name>A0A916IXW4_9BURK</name>
<evidence type="ECO:0000313" key="2">
    <source>
        <dbReference type="Proteomes" id="UP000672934"/>
    </source>
</evidence>
<gene>
    <name evidence="1" type="ORF">LMG31506_04363</name>
</gene>
<dbReference type="EMBL" id="CAJPUY010000016">
    <property type="protein sequence ID" value="CAG2151098.1"/>
    <property type="molecule type" value="Genomic_DNA"/>
</dbReference>
<keyword evidence="2" id="KW-1185">Reference proteome</keyword>
<evidence type="ECO:0000313" key="1">
    <source>
        <dbReference type="EMBL" id="CAG2151098.1"/>
    </source>
</evidence>
<reference evidence="1" key="1">
    <citation type="submission" date="2021-03" db="EMBL/GenBank/DDBJ databases">
        <authorList>
            <person name="Peeters C."/>
        </authorList>
    </citation>
    <scope>NUCLEOTIDE SEQUENCE</scope>
    <source>
        <strain evidence="1">LMG 31506</strain>
    </source>
</reference>
<proteinExistence type="predicted"/>